<feature type="compositionally biased region" description="Low complexity" evidence="1">
    <location>
        <begin position="8"/>
        <end position="17"/>
    </location>
</feature>
<gene>
    <name evidence="2" type="ORF">F2P56_019758</name>
</gene>
<evidence type="ECO:0000313" key="3">
    <source>
        <dbReference type="Proteomes" id="UP000619265"/>
    </source>
</evidence>
<feature type="region of interest" description="Disordered" evidence="1">
    <location>
        <begin position="56"/>
        <end position="106"/>
    </location>
</feature>
<reference evidence="2" key="1">
    <citation type="submission" date="2015-10" db="EMBL/GenBank/DDBJ databases">
        <authorList>
            <person name="Martinez-Garcia P.J."/>
            <person name="Crepeau M.W."/>
            <person name="Puiu D."/>
            <person name="Gonzalez-Ibeas D."/>
            <person name="Whalen J."/>
            <person name="Stevens K."/>
            <person name="Paul R."/>
            <person name="Butterfield T."/>
            <person name="Britton M."/>
            <person name="Reagan R."/>
            <person name="Chakraborty S."/>
            <person name="Walawage S.L."/>
            <person name="Vasquez-Gross H.A."/>
            <person name="Cardeno C."/>
            <person name="Famula R."/>
            <person name="Pratt K."/>
            <person name="Kuruganti S."/>
            <person name="Aradhya M.K."/>
            <person name="Leslie C.A."/>
            <person name="Dandekar A.M."/>
            <person name="Salzberg S.L."/>
            <person name="Wegrzyn J.L."/>
            <person name="Langley C.H."/>
            <person name="Neale D.B."/>
        </authorList>
    </citation>
    <scope>NUCLEOTIDE SEQUENCE</scope>
    <source>
        <tissue evidence="2">Leaves</tissue>
    </source>
</reference>
<dbReference type="AlphaFoldDB" id="A0A833UEA5"/>
<name>A0A833UEA5_JUGRE</name>
<protein>
    <submittedName>
        <fullName evidence="2">Uncharacterized protein</fullName>
    </submittedName>
</protein>
<dbReference type="Proteomes" id="UP000619265">
    <property type="component" value="Unassembled WGS sequence"/>
</dbReference>
<feature type="region of interest" description="Disordered" evidence="1">
    <location>
        <begin position="1"/>
        <end position="32"/>
    </location>
</feature>
<evidence type="ECO:0000313" key="2">
    <source>
        <dbReference type="EMBL" id="KAF5459844.1"/>
    </source>
</evidence>
<feature type="region of interest" description="Disordered" evidence="1">
    <location>
        <begin position="124"/>
        <end position="145"/>
    </location>
</feature>
<organism evidence="2 3">
    <name type="scientific">Juglans regia</name>
    <name type="common">English walnut</name>
    <dbReference type="NCBI Taxonomy" id="51240"/>
    <lineage>
        <taxon>Eukaryota</taxon>
        <taxon>Viridiplantae</taxon>
        <taxon>Streptophyta</taxon>
        <taxon>Embryophyta</taxon>
        <taxon>Tracheophyta</taxon>
        <taxon>Spermatophyta</taxon>
        <taxon>Magnoliopsida</taxon>
        <taxon>eudicotyledons</taxon>
        <taxon>Gunneridae</taxon>
        <taxon>Pentapetalae</taxon>
        <taxon>rosids</taxon>
        <taxon>fabids</taxon>
        <taxon>Fagales</taxon>
        <taxon>Juglandaceae</taxon>
        <taxon>Juglans</taxon>
    </lineage>
</organism>
<accession>A0A833UEA5</accession>
<comment type="caution">
    <text evidence="2">The sequence shown here is derived from an EMBL/GenBank/DDBJ whole genome shotgun (WGS) entry which is preliminary data.</text>
</comment>
<sequence length="145" mass="16032">MTSACTESLSSPASSNESTRKRKSINPVKSIPQYPHKKIFFSSIVTVAEPDSINKDYEGTNSATQDIPEFKDVSGAPSDQTPIRKAKMDRTQRKHKRNNSTAHYAPYQRQALTVSGNTVHTQTMNLFPTNPMTRVAGSLLPPKNP</sequence>
<dbReference type="EMBL" id="LIHL02000009">
    <property type="protein sequence ID" value="KAF5459844.1"/>
    <property type="molecule type" value="Genomic_DNA"/>
</dbReference>
<reference evidence="2" key="2">
    <citation type="submission" date="2020-03" db="EMBL/GenBank/DDBJ databases">
        <title>Walnut 2.0.</title>
        <authorList>
            <person name="Marrano A."/>
            <person name="Britton M."/>
            <person name="Zimin A.V."/>
            <person name="Zaini P.A."/>
            <person name="Workman R."/>
            <person name="Puiu D."/>
            <person name="Bianco L."/>
            <person name="Allen B.J."/>
            <person name="Troggio M."/>
            <person name="Leslie C.A."/>
            <person name="Timp W."/>
            <person name="Dendekar A."/>
            <person name="Salzberg S.L."/>
            <person name="Neale D.B."/>
        </authorList>
    </citation>
    <scope>NUCLEOTIDE SEQUENCE</scope>
    <source>
        <tissue evidence="2">Leaves</tissue>
    </source>
</reference>
<evidence type="ECO:0000256" key="1">
    <source>
        <dbReference type="SAM" id="MobiDB-lite"/>
    </source>
</evidence>
<proteinExistence type="predicted"/>
<dbReference type="Gramene" id="Jr09_02870_p1">
    <property type="protein sequence ID" value="cds.Jr09_02870_p1"/>
    <property type="gene ID" value="Jr09_02870"/>
</dbReference>